<accession>A0AAD7P0J1</accession>
<keyword evidence="2" id="KW-0472">Membrane</keyword>
<keyword evidence="4" id="KW-1185">Reference proteome</keyword>
<gene>
    <name evidence="3" type="ORF">B0H16DRAFT_1494313</name>
</gene>
<organism evidence="3 4">
    <name type="scientific">Mycena metata</name>
    <dbReference type="NCBI Taxonomy" id="1033252"/>
    <lineage>
        <taxon>Eukaryota</taxon>
        <taxon>Fungi</taxon>
        <taxon>Dikarya</taxon>
        <taxon>Basidiomycota</taxon>
        <taxon>Agaricomycotina</taxon>
        <taxon>Agaricomycetes</taxon>
        <taxon>Agaricomycetidae</taxon>
        <taxon>Agaricales</taxon>
        <taxon>Marasmiineae</taxon>
        <taxon>Mycenaceae</taxon>
        <taxon>Mycena</taxon>
    </lineage>
</organism>
<keyword evidence="1" id="KW-0175">Coiled coil</keyword>
<keyword evidence="2" id="KW-1133">Transmembrane helix</keyword>
<dbReference type="EMBL" id="JARKIB010000003">
    <property type="protein sequence ID" value="KAJ7782773.1"/>
    <property type="molecule type" value="Genomic_DNA"/>
</dbReference>
<dbReference type="PANTHER" id="PTHR40135:SF1">
    <property type="entry name" value="MITOCHONDRIAL PHOSPHATE CARRIER PROTEIN"/>
    <property type="match status" value="1"/>
</dbReference>
<sequence length="89" mass="10330">MVFGVRARQLLPYVNFVVATSALAFQTTVLYPWHYQLDAAFHHLKDEQAGMLKEYHDVKIRRFTELERRMEGLERRMQALDKSAASGSS</sequence>
<feature type="transmembrane region" description="Helical" evidence="2">
    <location>
        <begin position="12"/>
        <end position="33"/>
    </location>
</feature>
<keyword evidence="2" id="KW-0812">Transmembrane</keyword>
<name>A0AAD7P0J1_9AGAR</name>
<dbReference type="PANTHER" id="PTHR40135">
    <property type="entry name" value="MITOCHONDRIAL PHOSPHATE CARRIER PROTEIN"/>
    <property type="match status" value="1"/>
</dbReference>
<comment type="caution">
    <text evidence="3">The sequence shown here is derived from an EMBL/GenBank/DDBJ whole genome shotgun (WGS) entry which is preliminary data.</text>
</comment>
<evidence type="ECO:0000313" key="3">
    <source>
        <dbReference type="EMBL" id="KAJ7782773.1"/>
    </source>
</evidence>
<evidence type="ECO:0000256" key="2">
    <source>
        <dbReference type="SAM" id="Phobius"/>
    </source>
</evidence>
<evidence type="ECO:0000256" key="1">
    <source>
        <dbReference type="SAM" id="Coils"/>
    </source>
</evidence>
<feature type="coiled-coil region" evidence="1">
    <location>
        <begin position="56"/>
        <end position="83"/>
    </location>
</feature>
<proteinExistence type="predicted"/>
<evidence type="ECO:0000313" key="4">
    <source>
        <dbReference type="Proteomes" id="UP001215598"/>
    </source>
</evidence>
<reference evidence="3" key="1">
    <citation type="submission" date="2023-03" db="EMBL/GenBank/DDBJ databases">
        <title>Massive genome expansion in bonnet fungi (Mycena s.s.) driven by repeated elements and novel gene families across ecological guilds.</title>
        <authorList>
            <consortium name="Lawrence Berkeley National Laboratory"/>
            <person name="Harder C.B."/>
            <person name="Miyauchi S."/>
            <person name="Viragh M."/>
            <person name="Kuo A."/>
            <person name="Thoen E."/>
            <person name="Andreopoulos B."/>
            <person name="Lu D."/>
            <person name="Skrede I."/>
            <person name="Drula E."/>
            <person name="Henrissat B."/>
            <person name="Morin E."/>
            <person name="Kohler A."/>
            <person name="Barry K."/>
            <person name="LaButti K."/>
            <person name="Morin E."/>
            <person name="Salamov A."/>
            <person name="Lipzen A."/>
            <person name="Mereny Z."/>
            <person name="Hegedus B."/>
            <person name="Baldrian P."/>
            <person name="Stursova M."/>
            <person name="Weitz H."/>
            <person name="Taylor A."/>
            <person name="Grigoriev I.V."/>
            <person name="Nagy L.G."/>
            <person name="Martin F."/>
            <person name="Kauserud H."/>
        </authorList>
    </citation>
    <scope>NUCLEOTIDE SEQUENCE</scope>
    <source>
        <strain evidence="3">CBHHK182m</strain>
    </source>
</reference>
<protein>
    <submittedName>
        <fullName evidence="3">Uncharacterized protein</fullName>
    </submittedName>
</protein>
<dbReference type="AlphaFoldDB" id="A0AAD7P0J1"/>
<dbReference type="Proteomes" id="UP001215598">
    <property type="component" value="Unassembled WGS sequence"/>
</dbReference>